<protein>
    <submittedName>
        <fullName evidence="7">Uncharacterized protein</fullName>
    </submittedName>
</protein>
<dbReference type="Pfam" id="PF22692">
    <property type="entry name" value="LlgE_F_G_D1"/>
    <property type="match status" value="1"/>
</dbReference>
<dbReference type="PANTHER" id="PTHR30435">
    <property type="entry name" value="FLAGELLAR PROTEIN"/>
    <property type="match status" value="1"/>
</dbReference>
<sequence length="243" mass="26188">MVLSVPVQRSATVALSLQETLWPQLEATASNLANSVTSGFKRVFAESIEAKYQNSANGDVSYVTLMNLNHDFSPGALKPTGNTYDIAVSGDGFFQVEGGRLTQNGQFRLSAEGTIVGPSGEALLSNGGGPITIPVDSKFVNISPKGAVSNQNGVIAHIGVFTVADKKTLRYTKDGYYLPTDALLLSENATIHQGYLMESNVNPIEETVKLMEIQRRYEQAEKLLKESYAFISSVINISSRSGM</sequence>
<dbReference type="InterPro" id="IPR053967">
    <property type="entry name" value="LlgE_F_G-like_D1"/>
</dbReference>
<dbReference type="STRING" id="91604.ID47_00165"/>
<dbReference type="InterPro" id="IPR037925">
    <property type="entry name" value="FlgE/F/G-like"/>
</dbReference>
<feature type="domain" description="Flagellar basal-body/hook protein C-terminal" evidence="5">
    <location>
        <begin position="193"/>
        <end position="225"/>
    </location>
</feature>
<dbReference type="NCBIfam" id="TIGR03506">
    <property type="entry name" value="FlgEFG_subfam"/>
    <property type="match status" value="1"/>
</dbReference>
<evidence type="ECO:0000256" key="2">
    <source>
        <dbReference type="ARBA" id="ARBA00009677"/>
    </source>
</evidence>
<keyword evidence="3 4" id="KW-0975">Bacterial flagellum</keyword>
<dbReference type="KEGG" id="paca:ID47_00165"/>
<evidence type="ECO:0000313" key="8">
    <source>
        <dbReference type="Proteomes" id="UP000028926"/>
    </source>
</evidence>
<dbReference type="EMBL" id="CP008941">
    <property type="protein sequence ID" value="AIK95511.1"/>
    <property type="molecule type" value="Genomic_DNA"/>
</dbReference>
<evidence type="ECO:0000259" key="5">
    <source>
        <dbReference type="Pfam" id="PF06429"/>
    </source>
</evidence>
<dbReference type="OrthoDB" id="9804559at2"/>
<comment type="similarity">
    <text evidence="2 4">Belongs to the flagella basal body rod proteins family.</text>
</comment>
<reference evidence="7 8" key="1">
    <citation type="submission" date="2014-07" db="EMBL/GenBank/DDBJ databases">
        <title>Comparative genomic insights into amoeba endosymbionts belonging to the families of Holosporaceae and Candidatus Midichloriaceae within Rickettsiales.</title>
        <authorList>
            <person name="Wang Z."/>
            <person name="Wu M."/>
        </authorList>
    </citation>
    <scope>NUCLEOTIDE SEQUENCE [LARGE SCALE GENOMIC DNA]</scope>
    <source>
        <strain evidence="7">PRA3</strain>
    </source>
</reference>
<dbReference type="InterPro" id="IPR020013">
    <property type="entry name" value="Flagellar_FlgE/F/G"/>
</dbReference>
<evidence type="ECO:0000256" key="1">
    <source>
        <dbReference type="ARBA" id="ARBA00004117"/>
    </source>
</evidence>
<comment type="subcellular location">
    <subcellularLocation>
        <location evidence="1 4">Bacterial flagellum basal body</location>
    </subcellularLocation>
</comment>
<dbReference type="SUPFAM" id="SSF117143">
    <property type="entry name" value="Flagellar hook protein flgE"/>
    <property type="match status" value="1"/>
</dbReference>
<organism evidence="7 8">
    <name type="scientific">Candidatus Odyssella acanthamoebae</name>
    <dbReference type="NCBI Taxonomy" id="91604"/>
    <lineage>
        <taxon>Bacteria</taxon>
        <taxon>Pseudomonadati</taxon>
        <taxon>Pseudomonadota</taxon>
        <taxon>Alphaproteobacteria</taxon>
        <taxon>Holosporales</taxon>
        <taxon>Candidatus Paracaedibacteraceae</taxon>
        <taxon>Candidatus Odyssella</taxon>
    </lineage>
</organism>
<dbReference type="PANTHER" id="PTHR30435:SF19">
    <property type="entry name" value="FLAGELLAR BASAL-BODY ROD PROTEIN FLGG"/>
    <property type="match status" value="1"/>
</dbReference>
<evidence type="ECO:0000256" key="4">
    <source>
        <dbReference type="RuleBase" id="RU362116"/>
    </source>
</evidence>
<accession>A0A077AT26</accession>
<proteinExistence type="inferred from homology"/>
<evidence type="ECO:0000313" key="7">
    <source>
        <dbReference type="EMBL" id="AIK95511.1"/>
    </source>
</evidence>
<dbReference type="GO" id="GO:0009425">
    <property type="term" value="C:bacterial-type flagellum basal body"/>
    <property type="evidence" value="ECO:0007669"/>
    <property type="project" value="UniProtKB-SubCell"/>
</dbReference>
<dbReference type="RefSeq" id="WP_038462641.1">
    <property type="nucleotide sequence ID" value="NZ_CP008941.1"/>
</dbReference>
<dbReference type="Proteomes" id="UP000028926">
    <property type="component" value="Chromosome"/>
</dbReference>
<gene>
    <name evidence="7" type="ORF">ID47_00165</name>
</gene>
<evidence type="ECO:0000259" key="6">
    <source>
        <dbReference type="Pfam" id="PF22692"/>
    </source>
</evidence>
<name>A0A077AT26_9PROT</name>
<dbReference type="eggNOG" id="COG4786">
    <property type="taxonomic scope" value="Bacteria"/>
</dbReference>
<evidence type="ECO:0000256" key="3">
    <source>
        <dbReference type="ARBA" id="ARBA00023143"/>
    </source>
</evidence>
<dbReference type="InterPro" id="IPR010930">
    <property type="entry name" value="Flg_bb/hook_C_dom"/>
</dbReference>
<dbReference type="AlphaFoldDB" id="A0A077AT26"/>
<keyword evidence="8" id="KW-1185">Reference proteome</keyword>
<dbReference type="Pfam" id="PF06429">
    <property type="entry name" value="Flg_bbr_C"/>
    <property type="match status" value="1"/>
</dbReference>
<dbReference type="HOGENOM" id="CLU_013687_0_0_5"/>
<dbReference type="GO" id="GO:0071978">
    <property type="term" value="P:bacterial-type flagellum-dependent swarming motility"/>
    <property type="evidence" value="ECO:0007669"/>
    <property type="project" value="TreeGrafter"/>
</dbReference>
<feature type="domain" description="Flagellar hook protein FlgE/F/G-like D1" evidence="6">
    <location>
        <begin position="87"/>
        <end position="149"/>
    </location>
</feature>